<dbReference type="Proteomes" id="UP000529852">
    <property type="component" value="Unassembled WGS sequence"/>
</dbReference>
<dbReference type="GO" id="GO:0061512">
    <property type="term" value="P:protein localization to cilium"/>
    <property type="evidence" value="ECO:0007669"/>
    <property type="project" value="TreeGrafter"/>
</dbReference>
<evidence type="ECO:0000313" key="1">
    <source>
        <dbReference type="EMBL" id="NWR95780.1"/>
    </source>
</evidence>
<dbReference type="GO" id="GO:0005930">
    <property type="term" value="C:axoneme"/>
    <property type="evidence" value="ECO:0007669"/>
    <property type="project" value="TreeGrafter"/>
</dbReference>
<comment type="caution">
    <text evidence="1">The sequence shown here is derived from an EMBL/GenBank/DDBJ whole genome shotgun (WGS) entry which is preliminary data.</text>
</comment>
<dbReference type="GO" id="GO:0034464">
    <property type="term" value="C:BBSome"/>
    <property type="evidence" value="ECO:0007669"/>
    <property type="project" value="InterPro"/>
</dbReference>
<reference evidence="1 2" key="1">
    <citation type="submission" date="2019-09" db="EMBL/GenBank/DDBJ databases">
        <title>Bird 10,000 Genomes (B10K) Project - Family phase.</title>
        <authorList>
            <person name="Zhang G."/>
        </authorList>
    </citation>
    <scope>NUCLEOTIDE SEQUENCE [LARGE SCALE GENOMIC DNA]</scope>
    <source>
        <strain evidence="1">B10K-DU-003-06</strain>
    </source>
</reference>
<accession>A0A7K5BJ16</accession>
<feature type="non-terminal residue" evidence="1">
    <location>
        <position position="58"/>
    </location>
</feature>
<dbReference type="GO" id="GO:0005119">
    <property type="term" value="F:smoothened binding"/>
    <property type="evidence" value="ECO:0007669"/>
    <property type="project" value="TreeGrafter"/>
</dbReference>
<gene>
    <name evidence="1" type="primary">Bbs1_0</name>
    <name evidence="1" type="ORF">FURFIG_R15383</name>
</gene>
<dbReference type="PANTHER" id="PTHR20870">
    <property type="entry name" value="BARDET-BIEDL SYNDROME 1 PROTEIN"/>
    <property type="match status" value="1"/>
</dbReference>
<protein>
    <submittedName>
        <fullName evidence="1">BBS1 protein</fullName>
    </submittedName>
</protein>
<dbReference type="AlphaFoldDB" id="A0A7K5BJ16"/>
<proteinExistence type="predicted"/>
<keyword evidence="2" id="KW-1185">Reference proteome</keyword>
<dbReference type="GO" id="GO:1905515">
    <property type="term" value="P:non-motile cilium assembly"/>
    <property type="evidence" value="ECO:0007669"/>
    <property type="project" value="InterPro"/>
</dbReference>
<dbReference type="GO" id="GO:0005113">
    <property type="term" value="F:patched binding"/>
    <property type="evidence" value="ECO:0007669"/>
    <property type="project" value="TreeGrafter"/>
</dbReference>
<dbReference type="EMBL" id="VYZD01003684">
    <property type="protein sequence ID" value="NWR95780.1"/>
    <property type="molecule type" value="Genomic_DNA"/>
</dbReference>
<name>A0A7K5BJ16_9FURN</name>
<evidence type="ECO:0000313" key="2">
    <source>
        <dbReference type="Proteomes" id="UP000529852"/>
    </source>
</evidence>
<feature type="non-terminal residue" evidence="1">
    <location>
        <position position="1"/>
    </location>
</feature>
<dbReference type="InterPro" id="IPR028784">
    <property type="entry name" value="BBS1"/>
</dbReference>
<dbReference type="PANTHER" id="PTHR20870:SF0">
    <property type="entry name" value="BARDET-BIEDL SYNDROME 1 PROTEIN"/>
    <property type="match status" value="1"/>
</dbReference>
<sequence length="58" mass="6122">LGAALVALGTPPGPSGELRLYRGRTLLCTLKTQEVVTGLCFGRYGREENTLLSTTRGG</sequence>
<dbReference type="GO" id="GO:0005813">
    <property type="term" value="C:centrosome"/>
    <property type="evidence" value="ECO:0007669"/>
    <property type="project" value="TreeGrafter"/>
</dbReference>
<organism evidence="1 2">
    <name type="scientific">Furnarius figulus</name>
    <dbReference type="NCBI Taxonomy" id="463165"/>
    <lineage>
        <taxon>Eukaryota</taxon>
        <taxon>Metazoa</taxon>
        <taxon>Chordata</taxon>
        <taxon>Craniata</taxon>
        <taxon>Vertebrata</taxon>
        <taxon>Euteleostomi</taxon>
        <taxon>Archelosauria</taxon>
        <taxon>Archosauria</taxon>
        <taxon>Dinosauria</taxon>
        <taxon>Saurischia</taxon>
        <taxon>Theropoda</taxon>
        <taxon>Coelurosauria</taxon>
        <taxon>Aves</taxon>
        <taxon>Neognathae</taxon>
        <taxon>Neoaves</taxon>
        <taxon>Telluraves</taxon>
        <taxon>Australaves</taxon>
        <taxon>Passeriformes</taxon>
        <taxon>Furnariidae</taxon>
        <taxon>Furnarius</taxon>
    </lineage>
</organism>